<dbReference type="GO" id="GO:0140662">
    <property type="term" value="F:ATP-dependent protein folding chaperone"/>
    <property type="evidence" value="ECO:0007669"/>
    <property type="project" value="InterPro"/>
</dbReference>
<evidence type="ECO:0000256" key="1">
    <source>
        <dbReference type="ARBA" id="ARBA00007381"/>
    </source>
</evidence>
<dbReference type="PANTHER" id="PTHR19375">
    <property type="entry name" value="HEAT SHOCK PROTEIN 70KDA"/>
    <property type="match status" value="1"/>
</dbReference>
<evidence type="ECO:0000313" key="5">
    <source>
        <dbReference type="RefSeq" id="XP_006869790.1"/>
    </source>
</evidence>
<dbReference type="GeneID" id="102827682"/>
<dbReference type="GO" id="GO:0005524">
    <property type="term" value="F:ATP binding"/>
    <property type="evidence" value="ECO:0007669"/>
    <property type="project" value="UniProtKB-KW"/>
</dbReference>
<comment type="similarity">
    <text evidence="1">Belongs to the heat shock protein 70 family.</text>
</comment>
<dbReference type="Gene3D" id="3.90.640.10">
    <property type="entry name" value="Actin, Chain A, domain 4"/>
    <property type="match status" value="1"/>
</dbReference>
<proteinExistence type="inferred from homology"/>
<protein>
    <submittedName>
        <fullName evidence="5">Heat shock-related 70 kDa protein 2-like</fullName>
    </submittedName>
</protein>
<organism evidence="4 5">
    <name type="scientific">Chrysochloris asiatica</name>
    <name type="common">Cape golden mole</name>
    <dbReference type="NCBI Taxonomy" id="185453"/>
    <lineage>
        <taxon>Eukaryota</taxon>
        <taxon>Metazoa</taxon>
        <taxon>Chordata</taxon>
        <taxon>Craniata</taxon>
        <taxon>Vertebrata</taxon>
        <taxon>Euteleostomi</taxon>
        <taxon>Mammalia</taxon>
        <taxon>Eutheria</taxon>
        <taxon>Afrotheria</taxon>
        <taxon>Chrysochloridae</taxon>
        <taxon>Chrysochlorinae</taxon>
        <taxon>Chrysochloris</taxon>
    </lineage>
</organism>
<accession>A0A9B0WWN9</accession>
<dbReference type="Pfam" id="PF00012">
    <property type="entry name" value="HSP70"/>
    <property type="match status" value="1"/>
</dbReference>
<dbReference type="FunFam" id="3.30.420.40:FF:000028">
    <property type="entry name" value="heat shock 70 kDa protein-like"/>
    <property type="match status" value="1"/>
</dbReference>
<dbReference type="InterPro" id="IPR043129">
    <property type="entry name" value="ATPase_NBD"/>
</dbReference>
<dbReference type="SUPFAM" id="SSF53067">
    <property type="entry name" value="Actin-like ATPase domain"/>
    <property type="match status" value="1"/>
</dbReference>
<keyword evidence="2" id="KW-0547">Nucleotide-binding</keyword>
<dbReference type="RefSeq" id="XP_006869790.1">
    <property type="nucleotide sequence ID" value="XM_006869728.1"/>
</dbReference>
<keyword evidence="3" id="KW-0067">ATP-binding</keyword>
<name>A0A9B0WWN9_CHRAS</name>
<gene>
    <name evidence="5" type="primary">LOC102827682</name>
</gene>
<dbReference type="Proteomes" id="UP000504623">
    <property type="component" value="Unplaced"/>
</dbReference>
<keyword evidence="4" id="KW-1185">Reference proteome</keyword>
<evidence type="ECO:0000313" key="4">
    <source>
        <dbReference type="Proteomes" id="UP000504623"/>
    </source>
</evidence>
<dbReference type="OrthoDB" id="2401965at2759"/>
<evidence type="ECO:0000256" key="3">
    <source>
        <dbReference type="ARBA" id="ARBA00022840"/>
    </source>
</evidence>
<dbReference type="Gene3D" id="3.30.420.40">
    <property type="match status" value="2"/>
</dbReference>
<sequence>MVLSHMKELAEAYLGKKAENAAISGLVCFGDSESQVNRDAGAIAGFNIVRTMYESAAAAMIYDLDRKEKYMLFFDVVDCPLDVSILNSQDVRVTSGDIQVAGEDLDSHSLSHLTEEF</sequence>
<dbReference type="InterPro" id="IPR013126">
    <property type="entry name" value="Hsp_70_fam"/>
</dbReference>
<reference evidence="5" key="1">
    <citation type="submission" date="2025-08" db="UniProtKB">
        <authorList>
            <consortium name="RefSeq"/>
        </authorList>
    </citation>
    <scope>IDENTIFICATION</scope>
    <source>
        <tissue evidence="5">Spleen</tissue>
    </source>
</reference>
<evidence type="ECO:0000256" key="2">
    <source>
        <dbReference type="ARBA" id="ARBA00022741"/>
    </source>
</evidence>
<dbReference type="AlphaFoldDB" id="A0A9B0WWN9"/>